<reference evidence="2 3" key="1">
    <citation type="submission" date="2024-03" db="EMBL/GenBank/DDBJ databases">
        <title>YIM 134122 draft genome.</title>
        <authorList>
            <person name="Zuo S."/>
            <person name="Xiong L."/>
        </authorList>
    </citation>
    <scope>NUCLEOTIDE SEQUENCE [LARGE SCALE GENOMIC DNA]</scope>
    <source>
        <strain evidence="2 3">YIM 134122</strain>
    </source>
</reference>
<accession>A0ABU9W0G1</accession>
<organism evidence="2 3">
    <name type="scientific">Leifsonia stereocauli</name>
    <dbReference type="NCBI Taxonomy" id="3134136"/>
    <lineage>
        <taxon>Bacteria</taxon>
        <taxon>Bacillati</taxon>
        <taxon>Actinomycetota</taxon>
        <taxon>Actinomycetes</taxon>
        <taxon>Micrococcales</taxon>
        <taxon>Microbacteriaceae</taxon>
        <taxon>Leifsonia</taxon>
    </lineage>
</organism>
<dbReference type="EMBL" id="JBCLVG010000001">
    <property type="protein sequence ID" value="MEN1945482.1"/>
    <property type="molecule type" value="Genomic_DNA"/>
</dbReference>
<sequence length="472" mass="51028">MTAQHDPLTEAILAVCDRYDDVGGPEVAPATSYARARLTEPLRVAVVGRVKAGKSTLVNAIIGRKVAATADVECTKVVTQYRFGADEGATLHLSGGRPHIRVPLQDGMLPDRLPVPVDQISYAVVKLSSEPLRNLTLIDTPGLETTSAELEVVSRQSILGVGGVRQADAIIYLFRGKELADDVDFLREFRNVAGDVSSSGAIGVLSHADRYGSGPWGDDDSLVEATDRAAEMQLEHASDLAAVIPVAGRLAETAVTGVFTESHARTLARLRGLSEFQLQARENLDGVTIADVRQLSMLVGEYGLRYGREIAGGGASPVIDWMWEKSGVDQLHTLMRRHYVNRIPQLKAKQAMEQLERAAHNFSQRMPLRRMLSDARLAPALHPLEEVRAWELLSARPDEHELLGLVNRLLRGNTDQERVGLPPAADAAAVRTAALSAGDVVKQHLLAGDPSVTKSAAILTRSFAAINHRNSS</sequence>
<dbReference type="Gene3D" id="3.40.50.300">
    <property type="entry name" value="P-loop containing nucleotide triphosphate hydrolases"/>
    <property type="match status" value="1"/>
</dbReference>
<protein>
    <submittedName>
        <fullName evidence="2">Dynamin family protein</fullName>
    </submittedName>
</protein>
<dbReference type="RefSeq" id="WP_342111633.1">
    <property type="nucleotide sequence ID" value="NZ_JBCAUN010000001.1"/>
</dbReference>
<name>A0ABU9W0G1_9MICO</name>
<comment type="caution">
    <text evidence="2">The sequence shown here is derived from an EMBL/GenBank/DDBJ whole genome shotgun (WGS) entry which is preliminary data.</text>
</comment>
<keyword evidence="3" id="KW-1185">Reference proteome</keyword>
<dbReference type="InterPro" id="IPR045063">
    <property type="entry name" value="Dynamin_N"/>
</dbReference>
<feature type="domain" description="Dynamin N-terminal" evidence="1">
    <location>
        <begin position="44"/>
        <end position="184"/>
    </location>
</feature>
<dbReference type="Proteomes" id="UP001425155">
    <property type="component" value="Unassembled WGS sequence"/>
</dbReference>
<evidence type="ECO:0000313" key="2">
    <source>
        <dbReference type="EMBL" id="MEN1945482.1"/>
    </source>
</evidence>
<dbReference type="SUPFAM" id="SSF52540">
    <property type="entry name" value="P-loop containing nucleoside triphosphate hydrolases"/>
    <property type="match status" value="1"/>
</dbReference>
<dbReference type="Pfam" id="PF00350">
    <property type="entry name" value="Dynamin_N"/>
    <property type="match status" value="1"/>
</dbReference>
<gene>
    <name evidence="2" type="ORF">WJX64_02890</name>
</gene>
<evidence type="ECO:0000313" key="3">
    <source>
        <dbReference type="Proteomes" id="UP001425155"/>
    </source>
</evidence>
<dbReference type="InterPro" id="IPR027417">
    <property type="entry name" value="P-loop_NTPase"/>
</dbReference>
<evidence type="ECO:0000259" key="1">
    <source>
        <dbReference type="Pfam" id="PF00350"/>
    </source>
</evidence>
<proteinExistence type="predicted"/>